<dbReference type="OrthoDB" id="10418258at2759"/>
<gene>
    <name evidence="1" type="ORF">TI39_contig4202g00032</name>
</gene>
<organism evidence="1 2">
    <name type="scientific">Zymoseptoria brevis</name>
    <dbReference type="NCBI Taxonomy" id="1047168"/>
    <lineage>
        <taxon>Eukaryota</taxon>
        <taxon>Fungi</taxon>
        <taxon>Dikarya</taxon>
        <taxon>Ascomycota</taxon>
        <taxon>Pezizomycotina</taxon>
        <taxon>Dothideomycetes</taxon>
        <taxon>Dothideomycetidae</taxon>
        <taxon>Mycosphaerellales</taxon>
        <taxon>Mycosphaerellaceae</taxon>
        <taxon>Zymoseptoria</taxon>
    </lineage>
</organism>
<evidence type="ECO:0000313" key="2">
    <source>
        <dbReference type="Proteomes" id="UP000033647"/>
    </source>
</evidence>
<accession>A0A0F4GBD9</accession>
<comment type="caution">
    <text evidence="1">The sequence shown here is derived from an EMBL/GenBank/DDBJ whole genome shotgun (WGS) entry which is preliminary data.</text>
</comment>
<dbReference type="Proteomes" id="UP000033647">
    <property type="component" value="Unassembled WGS sequence"/>
</dbReference>
<dbReference type="EMBL" id="LAFY01004161">
    <property type="protein sequence ID" value="KJX94327.1"/>
    <property type="molecule type" value="Genomic_DNA"/>
</dbReference>
<evidence type="ECO:0000313" key="1">
    <source>
        <dbReference type="EMBL" id="KJX94327.1"/>
    </source>
</evidence>
<keyword evidence="2" id="KW-1185">Reference proteome</keyword>
<dbReference type="AlphaFoldDB" id="A0A0F4GBD9"/>
<reference evidence="1 2" key="1">
    <citation type="submission" date="2015-03" db="EMBL/GenBank/DDBJ databases">
        <title>RNA-seq based gene annotation and comparative genomics of four Zymoseptoria species reveal species-specific pathogenicity related genes and transposable element activity.</title>
        <authorList>
            <person name="Grandaubert J."/>
            <person name="Bhattacharyya A."/>
            <person name="Stukenbrock E.H."/>
        </authorList>
    </citation>
    <scope>NUCLEOTIDE SEQUENCE [LARGE SCALE GENOMIC DNA]</scope>
    <source>
        <strain evidence="1 2">Zb18110</strain>
    </source>
</reference>
<proteinExistence type="predicted"/>
<sequence>MSRPRPSCGLFDTIPLEIREMIYAYTAGSITTTWRTDVFKSPGNTATVNIVDPPGGMSGGLANTNKILRAEMDKFIDKYGEFTTTIVWGEGAPAAALKLPRIPSYAQNIHLRVEMQFDHEPKVAKKFMLKNYQYHLATAVGTGPDHLLVTFHFAEGMQIGVGHEKMMQQFELRLWHIAGLQGYKIQAFEHGSDEVPSKEWSGKKIAAPTSGFNWEYKQKHN</sequence>
<protein>
    <submittedName>
        <fullName evidence="1">Uncharacterized protein</fullName>
    </submittedName>
</protein>
<name>A0A0F4GBD9_9PEZI</name>